<dbReference type="InterPro" id="IPR004045">
    <property type="entry name" value="Glutathione_S-Trfase_N"/>
</dbReference>
<feature type="compositionally biased region" description="Acidic residues" evidence="1">
    <location>
        <begin position="245"/>
        <end position="254"/>
    </location>
</feature>
<accession>A0A7S2HA94</accession>
<dbReference type="Pfam" id="PF13409">
    <property type="entry name" value="GST_N_2"/>
    <property type="match status" value="1"/>
</dbReference>
<dbReference type="GO" id="GO:0004364">
    <property type="term" value="F:glutathione transferase activity"/>
    <property type="evidence" value="ECO:0007669"/>
    <property type="project" value="InterPro"/>
</dbReference>
<dbReference type="AlphaFoldDB" id="A0A7S2HA94"/>
<dbReference type="EMBL" id="HBGV01007263">
    <property type="protein sequence ID" value="CAD9484957.1"/>
    <property type="molecule type" value="Transcribed_RNA"/>
</dbReference>
<feature type="compositionally biased region" description="Basic and acidic residues" evidence="1">
    <location>
        <begin position="186"/>
        <end position="198"/>
    </location>
</feature>
<feature type="domain" description="GST C-terminal" evidence="2">
    <location>
        <begin position="513"/>
        <end position="637"/>
    </location>
</feature>
<dbReference type="Gene3D" id="1.20.1050.10">
    <property type="match status" value="1"/>
</dbReference>
<dbReference type="CDD" id="cd03190">
    <property type="entry name" value="GST_C_Omega_like"/>
    <property type="match status" value="1"/>
</dbReference>
<feature type="compositionally biased region" description="Acidic residues" evidence="1">
    <location>
        <begin position="170"/>
        <end position="185"/>
    </location>
</feature>
<dbReference type="Pfam" id="PF13410">
    <property type="entry name" value="GST_C_2"/>
    <property type="match status" value="1"/>
</dbReference>
<dbReference type="InterPro" id="IPR047047">
    <property type="entry name" value="GST_Omega-like_C"/>
</dbReference>
<reference evidence="3" key="1">
    <citation type="submission" date="2021-01" db="EMBL/GenBank/DDBJ databases">
        <authorList>
            <person name="Corre E."/>
            <person name="Pelletier E."/>
            <person name="Niang G."/>
            <person name="Scheremetjew M."/>
            <person name="Finn R."/>
            <person name="Kale V."/>
            <person name="Holt S."/>
            <person name="Cochrane G."/>
            <person name="Meng A."/>
            <person name="Brown T."/>
            <person name="Cohen L."/>
        </authorList>
    </citation>
    <scope>NUCLEOTIDE SEQUENCE</scope>
    <source>
        <strain evidence="3">CCMP826</strain>
    </source>
</reference>
<dbReference type="InterPro" id="IPR010987">
    <property type="entry name" value="Glutathione-S-Trfase_C-like"/>
</dbReference>
<gene>
    <name evidence="3" type="ORF">HTAM1171_LOCUS4430</name>
</gene>
<feature type="compositionally biased region" description="Acidic residues" evidence="1">
    <location>
        <begin position="222"/>
        <end position="233"/>
    </location>
</feature>
<dbReference type="PANTHER" id="PTHR32419:SF6">
    <property type="entry name" value="GLUTATHIONE S-TRANSFERASE OMEGA-LIKE 1-RELATED"/>
    <property type="match status" value="1"/>
</dbReference>
<dbReference type="PROSITE" id="PS50405">
    <property type="entry name" value="GST_CTER"/>
    <property type="match status" value="1"/>
</dbReference>
<feature type="compositionally biased region" description="Acidic residues" evidence="1">
    <location>
        <begin position="270"/>
        <end position="282"/>
    </location>
</feature>
<evidence type="ECO:0000259" key="2">
    <source>
        <dbReference type="PROSITE" id="PS50405"/>
    </source>
</evidence>
<dbReference type="InterPro" id="IPR036282">
    <property type="entry name" value="Glutathione-S-Trfase_C_sf"/>
</dbReference>
<sequence>MASGGGKSKVEMELDELREKGLAKSHKTKYSSTKGAPLSTPEQAFAFLAAQKAARKMKRKVDPPKNLNSNDLDSWYMQQRAQNAEMKRRQLEAAAILRGYRASSSGLSNKDFTGSNPAASSPSPTKADVKSTAYGSSNAPGKLVLPNFKDNESEPIASRSTDEAEIPPSLEDEEEADFEDDENLEELMKGYMDAKEAEGAPVPVTDEGEVDAAALLDAAVEKEEESTEEDLENEAPGLVAVVNEDIIEGAEETTNDMGPAENETEKESSGDDSPENVEESGVTDEAVPTEGEEAPEPEGKSHEPVEEDNGEVAVVLAGAGDNTGNEEKKSDDSDLEQKEKETEGLDSAWRESISSEQGAKFPSESGRYHLYASYACPWAHRALMVWALKGLEDAISISILHPIWRKTNLESSDDKHIGWVFGNPDGEPFRNSAGLGGPFPPAYPGNDADPIFNAYSIRDLYERADDTFGKYTLPVLWDKERKTIVNNESSDIIRILNSEFNEFAKNPDLDLYPKDQQGDIDKINEWVHPKLNNAVYKCGFATSQEAYDDAIGELTESFDRVDSILQKQKYITGDTFTEADVRLFVTLLRWDEVSSIYMKTNTRSVATTPAILNYCRDIYRISGVAKTCHMDQIKAHYYCSHVELNRYSIIPRGSDFMDLLCQNNDKEE</sequence>
<dbReference type="SUPFAM" id="SSF47616">
    <property type="entry name" value="GST C-terminal domain-like"/>
    <property type="match status" value="1"/>
</dbReference>
<feature type="compositionally biased region" description="Basic and acidic residues" evidence="1">
    <location>
        <begin position="325"/>
        <end position="343"/>
    </location>
</feature>
<dbReference type="SUPFAM" id="SSF52833">
    <property type="entry name" value="Thioredoxin-like"/>
    <property type="match status" value="1"/>
</dbReference>
<organism evidence="3">
    <name type="scientific">Helicotheca tamesis</name>
    <dbReference type="NCBI Taxonomy" id="374047"/>
    <lineage>
        <taxon>Eukaryota</taxon>
        <taxon>Sar</taxon>
        <taxon>Stramenopiles</taxon>
        <taxon>Ochrophyta</taxon>
        <taxon>Bacillariophyta</taxon>
        <taxon>Mediophyceae</taxon>
        <taxon>Lithodesmiophycidae</taxon>
        <taxon>Lithodesmiales</taxon>
        <taxon>Lithodesmiaceae</taxon>
        <taxon>Helicotheca</taxon>
    </lineage>
</organism>
<evidence type="ECO:0000256" key="1">
    <source>
        <dbReference type="SAM" id="MobiDB-lite"/>
    </source>
</evidence>
<proteinExistence type="predicted"/>
<name>A0A7S2HA94_9STRA</name>
<feature type="region of interest" description="Disordered" evidence="1">
    <location>
        <begin position="104"/>
        <end position="362"/>
    </location>
</feature>
<dbReference type="GO" id="GO:0005737">
    <property type="term" value="C:cytoplasm"/>
    <property type="evidence" value="ECO:0007669"/>
    <property type="project" value="TreeGrafter"/>
</dbReference>
<feature type="compositionally biased region" description="Polar residues" evidence="1">
    <location>
        <begin position="104"/>
        <end position="124"/>
    </location>
</feature>
<dbReference type="Gene3D" id="3.40.30.10">
    <property type="entry name" value="Glutaredoxin"/>
    <property type="match status" value="1"/>
</dbReference>
<dbReference type="InterPro" id="IPR016639">
    <property type="entry name" value="GST_Omega/GSH"/>
</dbReference>
<protein>
    <recommendedName>
        <fullName evidence="2">GST C-terminal domain-containing protein</fullName>
    </recommendedName>
</protein>
<evidence type="ECO:0000313" key="3">
    <source>
        <dbReference type="EMBL" id="CAD9484957.1"/>
    </source>
</evidence>
<dbReference type="PANTHER" id="PTHR32419">
    <property type="entry name" value="GLUTATHIONYL-HYDROQUINONE REDUCTASE"/>
    <property type="match status" value="1"/>
</dbReference>
<dbReference type="InterPro" id="IPR036249">
    <property type="entry name" value="Thioredoxin-like_sf"/>
</dbReference>